<accession>W2PCH4</accession>
<dbReference type="RefSeq" id="XP_008916793.1">
    <property type="nucleotide sequence ID" value="XM_008918545.1"/>
</dbReference>
<protein>
    <submittedName>
        <fullName evidence="1">Uncharacterized protein</fullName>
    </submittedName>
</protein>
<sequence>MLLEEAACLVEETLVPVKVMTTAQVFPTGYAQKCIARINE</sequence>
<gene>
    <name evidence="1" type="ORF">PPTG_24789</name>
</gene>
<dbReference type="EMBL" id="KI669787">
    <property type="protein sequence ID" value="ETM97913.1"/>
    <property type="molecule type" value="Genomic_DNA"/>
</dbReference>
<evidence type="ECO:0000313" key="2">
    <source>
        <dbReference type="Proteomes" id="UP000018817"/>
    </source>
</evidence>
<organism evidence="1 2">
    <name type="scientific">Phytophthora nicotianae (strain INRA-310)</name>
    <name type="common">Phytophthora parasitica</name>
    <dbReference type="NCBI Taxonomy" id="761204"/>
    <lineage>
        <taxon>Eukaryota</taxon>
        <taxon>Sar</taxon>
        <taxon>Stramenopiles</taxon>
        <taxon>Oomycota</taxon>
        <taxon>Peronosporomycetes</taxon>
        <taxon>Peronosporales</taxon>
        <taxon>Peronosporaceae</taxon>
        <taxon>Phytophthora</taxon>
    </lineage>
</organism>
<dbReference type="Proteomes" id="UP000018817">
    <property type="component" value="Unassembled WGS sequence"/>
</dbReference>
<dbReference type="GeneID" id="20193388"/>
<reference evidence="1 2" key="2">
    <citation type="submission" date="2013-11" db="EMBL/GenBank/DDBJ databases">
        <title>The Genome Sequence of Phytophthora parasitica INRA-310.</title>
        <authorList>
            <consortium name="The Broad Institute Genomics Platform"/>
            <person name="Russ C."/>
            <person name="Tyler B."/>
            <person name="Panabieres F."/>
            <person name="Shan W."/>
            <person name="Tripathy S."/>
            <person name="Grunwald N."/>
            <person name="Machado M."/>
            <person name="Johnson C.S."/>
            <person name="Arredondo F."/>
            <person name="Hong C."/>
            <person name="Coffey M."/>
            <person name="Young S.K."/>
            <person name="Zeng Q."/>
            <person name="Gargeya S."/>
            <person name="Fitzgerald M."/>
            <person name="Abouelleil A."/>
            <person name="Alvarado L."/>
            <person name="Chapman S.B."/>
            <person name="Gainer-Dewar J."/>
            <person name="Goldberg J."/>
            <person name="Griggs A."/>
            <person name="Gujja S."/>
            <person name="Hansen M."/>
            <person name="Howarth C."/>
            <person name="Imamovic A."/>
            <person name="Ireland A."/>
            <person name="Larimer J."/>
            <person name="McCowan C."/>
            <person name="Murphy C."/>
            <person name="Pearson M."/>
            <person name="Poon T.W."/>
            <person name="Priest M."/>
            <person name="Roberts A."/>
            <person name="Saif S."/>
            <person name="Shea T."/>
            <person name="Sykes S."/>
            <person name="Wortman J."/>
            <person name="Nusbaum C."/>
            <person name="Birren B."/>
        </authorList>
    </citation>
    <scope>NUCLEOTIDE SEQUENCE [LARGE SCALE GENOMIC DNA]</scope>
    <source>
        <strain evidence="1 2">INRA-310</strain>
    </source>
</reference>
<dbReference type="AlphaFoldDB" id="W2PCH4"/>
<proteinExistence type="predicted"/>
<name>W2PCH4_PHYN3</name>
<reference evidence="2" key="1">
    <citation type="submission" date="2011-12" db="EMBL/GenBank/DDBJ databases">
        <authorList>
            <consortium name="The Broad Institute Genome Sequencing Platform"/>
            <person name="Russ C."/>
            <person name="Tyler B."/>
            <person name="Panabieres F."/>
            <person name="Shan W."/>
            <person name="Tripathy S."/>
            <person name="Grunwald N."/>
            <person name="Machado M."/>
            <person name="Young S.K."/>
            <person name="Zeng Q."/>
            <person name="Gargeya S."/>
            <person name="Fitzgerald M."/>
            <person name="Haas B."/>
            <person name="Abouelleil A."/>
            <person name="Alvarado L."/>
            <person name="Arachchi H.M."/>
            <person name="Berlin A."/>
            <person name="Chapman S.B."/>
            <person name="Gearin G."/>
            <person name="Goldberg J."/>
            <person name="Griggs A."/>
            <person name="Gujja S."/>
            <person name="Hansen M."/>
            <person name="Heiman D."/>
            <person name="Howarth C."/>
            <person name="Larimer J."/>
            <person name="Lui A."/>
            <person name="MacDonald P.J.P."/>
            <person name="McCowen C."/>
            <person name="Montmayeur A."/>
            <person name="Murphy C."/>
            <person name="Neiman D."/>
            <person name="Pearson M."/>
            <person name="Priest M."/>
            <person name="Roberts A."/>
            <person name="Saif S."/>
            <person name="Shea T."/>
            <person name="Sisk P."/>
            <person name="Stolte C."/>
            <person name="Sykes S."/>
            <person name="Wortman J."/>
            <person name="Nusbaum C."/>
            <person name="Birren B."/>
        </authorList>
    </citation>
    <scope>NUCLEOTIDE SEQUENCE [LARGE SCALE GENOMIC DNA]</scope>
    <source>
        <strain evidence="2">INRA-310</strain>
    </source>
</reference>
<dbReference type="VEuPathDB" id="FungiDB:PPTG_24789"/>
<evidence type="ECO:0000313" key="1">
    <source>
        <dbReference type="EMBL" id="ETM97913.1"/>
    </source>
</evidence>